<sequence>MQGTNDNRTSTTSLRPGHVRTVALAATIVGVVVLPIAAAQATPSHTSKSPSVTGTPATGSPATATALLPEYCGSTQTGFSGQVTAQVCVDDNAGSVTGTVFVDNSSAKPLTVAVNLTRADGTPTDMTCTVVAHDASGSCTTDALTLSAGKGSFDAIAEVVPVNAPVADGVLRADSGSVTPTAGSAGTSSGSSATPSPSAGDSGASTTGATGVNSSGTPSS</sequence>
<evidence type="ECO:0000313" key="3">
    <source>
        <dbReference type="EMBL" id="MBR7828615.1"/>
    </source>
</evidence>
<protein>
    <submittedName>
        <fullName evidence="3">Uncharacterized protein</fullName>
    </submittedName>
</protein>
<dbReference type="EMBL" id="JAGSOH010000061">
    <property type="protein sequence ID" value="MBR7828615.1"/>
    <property type="molecule type" value="Genomic_DNA"/>
</dbReference>
<keyword evidence="2" id="KW-0472">Membrane</keyword>
<name>A0A941IHJ7_9ACTN</name>
<evidence type="ECO:0000256" key="1">
    <source>
        <dbReference type="SAM" id="MobiDB-lite"/>
    </source>
</evidence>
<keyword evidence="2" id="KW-0812">Transmembrane</keyword>
<feature type="region of interest" description="Disordered" evidence="1">
    <location>
        <begin position="175"/>
        <end position="220"/>
    </location>
</feature>
<dbReference type="Proteomes" id="UP000676325">
    <property type="component" value="Unassembled WGS sequence"/>
</dbReference>
<keyword evidence="2" id="KW-1133">Transmembrane helix</keyword>
<organism evidence="3 4">
    <name type="scientific">Actinospica acidithermotolerans</name>
    <dbReference type="NCBI Taxonomy" id="2828514"/>
    <lineage>
        <taxon>Bacteria</taxon>
        <taxon>Bacillati</taxon>
        <taxon>Actinomycetota</taxon>
        <taxon>Actinomycetes</taxon>
        <taxon>Catenulisporales</taxon>
        <taxon>Actinospicaceae</taxon>
        <taxon>Actinospica</taxon>
    </lineage>
</organism>
<evidence type="ECO:0000256" key="2">
    <source>
        <dbReference type="SAM" id="Phobius"/>
    </source>
</evidence>
<reference evidence="3" key="1">
    <citation type="submission" date="2021-04" db="EMBL/GenBank/DDBJ databases">
        <title>Genome based classification of Actinospica acidithermotolerans sp. nov., an actinobacterium isolated from an Indonesian hot spring.</title>
        <authorList>
            <person name="Kusuma A.B."/>
            <person name="Putra K.E."/>
            <person name="Nafisah S."/>
            <person name="Loh J."/>
            <person name="Nouioui I."/>
            <person name="Goodfellow M."/>
        </authorList>
    </citation>
    <scope>NUCLEOTIDE SEQUENCE</scope>
    <source>
        <strain evidence="3">MGRD01-02</strain>
    </source>
</reference>
<proteinExistence type="predicted"/>
<feature type="transmembrane region" description="Helical" evidence="2">
    <location>
        <begin position="21"/>
        <end position="41"/>
    </location>
</feature>
<keyword evidence="4" id="KW-1185">Reference proteome</keyword>
<dbReference type="AlphaFoldDB" id="A0A941IHJ7"/>
<comment type="caution">
    <text evidence="3">The sequence shown here is derived from an EMBL/GenBank/DDBJ whole genome shotgun (WGS) entry which is preliminary data.</text>
</comment>
<dbReference type="RefSeq" id="WP_212519750.1">
    <property type="nucleotide sequence ID" value="NZ_JAGSOH010000061.1"/>
</dbReference>
<evidence type="ECO:0000313" key="4">
    <source>
        <dbReference type="Proteomes" id="UP000676325"/>
    </source>
</evidence>
<gene>
    <name evidence="3" type="ORF">KDK95_20060</name>
</gene>
<accession>A0A941IHJ7</accession>